<dbReference type="Proteomes" id="UP000660861">
    <property type="component" value="Unassembled WGS sequence"/>
</dbReference>
<dbReference type="AlphaFoldDB" id="A0A926EEV6"/>
<keyword evidence="2 4" id="KW-0378">Hydrolase</keyword>
<gene>
    <name evidence="4" type="ORF">H8709_08575</name>
</gene>
<dbReference type="Gene3D" id="3.40.50.850">
    <property type="entry name" value="Isochorismatase-like"/>
    <property type="match status" value="1"/>
</dbReference>
<name>A0A926EEV6_9FIRM</name>
<evidence type="ECO:0000256" key="2">
    <source>
        <dbReference type="ARBA" id="ARBA00022801"/>
    </source>
</evidence>
<comment type="caution">
    <text evidence="4">The sequence shown here is derived from an EMBL/GenBank/DDBJ whole genome shotgun (WGS) entry which is preliminary data.</text>
</comment>
<reference evidence="4" key="1">
    <citation type="submission" date="2020-08" db="EMBL/GenBank/DDBJ databases">
        <title>Genome public.</title>
        <authorList>
            <person name="Liu C."/>
            <person name="Sun Q."/>
        </authorList>
    </citation>
    <scope>NUCLEOTIDE SEQUENCE</scope>
    <source>
        <strain evidence="4">NSJ-54</strain>
    </source>
</reference>
<proteinExistence type="inferred from homology"/>
<evidence type="ECO:0000313" key="5">
    <source>
        <dbReference type="Proteomes" id="UP000660861"/>
    </source>
</evidence>
<protein>
    <submittedName>
        <fullName evidence="4">Cysteine hydrolase</fullName>
    </submittedName>
</protein>
<dbReference type="InterPro" id="IPR036380">
    <property type="entry name" value="Isochorismatase-like_sf"/>
</dbReference>
<keyword evidence="5" id="KW-1185">Reference proteome</keyword>
<dbReference type="EMBL" id="JACRTC010000005">
    <property type="protein sequence ID" value="MBC8570879.1"/>
    <property type="molecule type" value="Genomic_DNA"/>
</dbReference>
<dbReference type="InterPro" id="IPR050272">
    <property type="entry name" value="Isochorismatase-like_hydrls"/>
</dbReference>
<feature type="domain" description="Isochorismatase-like" evidence="3">
    <location>
        <begin position="4"/>
        <end position="173"/>
    </location>
</feature>
<evidence type="ECO:0000256" key="1">
    <source>
        <dbReference type="ARBA" id="ARBA00006336"/>
    </source>
</evidence>
<dbReference type="RefSeq" id="WP_262397971.1">
    <property type="nucleotide sequence ID" value="NZ_JACRTC010000005.1"/>
</dbReference>
<evidence type="ECO:0000259" key="3">
    <source>
        <dbReference type="Pfam" id="PF00857"/>
    </source>
</evidence>
<dbReference type="PANTHER" id="PTHR43540:SF6">
    <property type="entry name" value="ISOCHORISMATASE-LIKE DOMAIN-CONTAINING PROTEIN"/>
    <property type="match status" value="1"/>
</dbReference>
<dbReference type="Pfam" id="PF00857">
    <property type="entry name" value="Isochorismatase"/>
    <property type="match status" value="1"/>
</dbReference>
<dbReference type="InterPro" id="IPR000868">
    <property type="entry name" value="Isochorismatase-like_dom"/>
</dbReference>
<dbReference type="PANTHER" id="PTHR43540">
    <property type="entry name" value="PEROXYUREIDOACRYLATE/UREIDOACRYLATE AMIDOHYDROLASE-RELATED"/>
    <property type="match status" value="1"/>
</dbReference>
<evidence type="ECO:0000313" key="4">
    <source>
        <dbReference type="EMBL" id="MBC8570879.1"/>
    </source>
</evidence>
<comment type="similarity">
    <text evidence="1">Belongs to the isochorismatase family.</text>
</comment>
<organism evidence="4 5">
    <name type="scientific">Zongyangia hominis</name>
    <dbReference type="NCBI Taxonomy" id="2763677"/>
    <lineage>
        <taxon>Bacteria</taxon>
        <taxon>Bacillati</taxon>
        <taxon>Bacillota</taxon>
        <taxon>Clostridia</taxon>
        <taxon>Eubacteriales</taxon>
        <taxon>Oscillospiraceae</taxon>
        <taxon>Zongyangia</taxon>
    </lineage>
</organism>
<sequence>MKKALIVVDYQNDFVTGSLGFSGAEKLEGPICEKIEQYRGEGGDVIFTFDTHGEDYSVTQEGRKLPVPHCLKGSDGWELFGRVAACREAGDRSFDKATFGSLELAEYVRGKGYDRIELCGLVSNICVLSNAVLCKAALPEADIVVDARCTASGNGELHQKTLDVLEGVQVTVLGRQEETK</sequence>
<dbReference type="CDD" id="cd00431">
    <property type="entry name" value="cysteine_hydrolases"/>
    <property type="match status" value="1"/>
</dbReference>
<dbReference type="GO" id="GO:0016787">
    <property type="term" value="F:hydrolase activity"/>
    <property type="evidence" value="ECO:0007669"/>
    <property type="project" value="UniProtKB-KW"/>
</dbReference>
<accession>A0A926EEV6</accession>
<dbReference type="SUPFAM" id="SSF52499">
    <property type="entry name" value="Isochorismatase-like hydrolases"/>
    <property type="match status" value="1"/>
</dbReference>